<dbReference type="PANTHER" id="PTHR42080">
    <property type="entry name" value="SRR1 DOMAIN-CONTAINING PROTEIN"/>
    <property type="match status" value="1"/>
</dbReference>
<evidence type="ECO:0000313" key="2">
    <source>
        <dbReference type="EMBL" id="ATY58830.1"/>
    </source>
</evidence>
<protein>
    <recommendedName>
        <fullName evidence="1">SRR1-like domain-containing protein</fullName>
    </recommendedName>
</protein>
<gene>
    <name evidence="2" type="ORF">A9K55_002320</name>
</gene>
<evidence type="ECO:0000313" key="3">
    <source>
        <dbReference type="Proteomes" id="UP000323067"/>
    </source>
</evidence>
<reference evidence="2 3" key="1">
    <citation type="journal article" date="2017" name="BMC Genomics">
        <title>Chromosome level assembly and secondary metabolite potential of the parasitic fungus Cordyceps militaris.</title>
        <authorList>
            <person name="Kramer G.J."/>
            <person name="Nodwell J.R."/>
        </authorList>
    </citation>
    <scope>NUCLEOTIDE SEQUENCE [LARGE SCALE GENOMIC DNA]</scope>
    <source>
        <strain evidence="2 3">ATCC 34164</strain>
    </source>
</reference>
<proteinExistence type="predicted"/>
<dbReference type="AlphaFoldDB" id="A0A2H4S6S8"/>
<dbReference type="VEuPathDB" id="FungiDB:CCM_00133"/>
<dbReference type="Proteomes" id="UP000323067">
    <property type="component" value="Chromosome iv"/>
</dbReference>
<feature type="domain" description="SRR1-like" evidence="1">
    <location>
        <begin position="145"/>
        <end position="292"/>
    </location>
</feature>
<evidence type="ECO:0000259" key="1">
    <source>
        <dbReference type="Pfam" id="PF07985"/>
    </source>
</evidence>
<dbReference type="Pfam" id="PF07985">
    <property type="entry name" value="SRR1"/>
    <property type="match status" value="1"/>
</dbReference>
<dbReference type="InterPro" id="IPR012942">
    <property type="entry name" value="SRR1-like"/>
</dbReference>
<dbReference type="EMBL" id="CP023322">
    <property type="protein sequence ID" value="ATY58830.1"/>
    <property type="molecule type" value="Genomic_DNA"/>
</dbReference>
<dbReference type="VEuPathDB" id="FungiDB:A9K55_002320"/>
<organism evidence="2 3">
    <name type="scientific">Cordyceps militaris</name>
    <name type="common">Caterpillar fungus</name>
    <name type="synonym">Clavaria militaris</name>
    <dbReference type="NCBI Taxonomy" id="73501"/>
    <lineage>
        <taxon>Eukaryota</taxon>
        <taxon>Fungi</taxon>
        <taxon>Dikarya</taxon>
        <taxon>Ascomycota</taxon>
        <taxon>Pezizomycotina</taxon>
        <taxon>Sordariomycetes</taxon>
        <taxon>Hypocreomycetidae</taxon>
        <taxon>Hypocreales</taxon>
        <taxon>Cordycipitaceae</taxon>
        <taxon>Cordyceps</taxon>
    </lineage>
</organism>
<name>A0A2H4S6S8_CORMI</name>
<dbReference type="OrthoDB" id="5230585at2759"/>
<dbReference type="PANTHER" id="PTHR42080:SF3">
    <property type="entry name" value="SRR1-LIKE DOMAIN-CONTAINING PROTEIN"/>
    <property type="match status" value="1"/>
</dbReference>
<sequence>MPPEQILQHDYTSWRISSQKAATLYAKGVKLWTKADLRDIERQLAAYTTTPVFTIRSIDGATLAIANPMFEVELPIWKPRVRFREYWRLVTHQPDDPEEMYLCSYLPHWINTSARSFRGVILNPGSLFEETRLSWLKSDSCELLKSQLQKTAALKTVKKIICLGLGDICRIPPEWWRRHSSAQGDNLEASFVRAAMTQHAIALTLAHVCREMAGHHVQLLAQDPDYTDEAKAVLTSYGFSVVGDFGAGGFAEIDEDSFVFSVFIEAPLKQIIADIARPSVIVSSGFDVFNDSELLELDLLLTCLVHNRKPWADADSPRTVNMWKAYEEKIDFPISPGDEELMTKLREIFIYVRKEI</sequence>
<accession>A0A2H4S6S8</accession>